<name>A0A4Q7JCG7_9PSEU</name>
<protein>
    <recommendedName>
        <fullName evidence="5">Lipopolysaccharide biosynthesis protein</fullName>
    </recommendedName>
</protein>
<dbReference type="RefSeq" id="WP_130474946.1">
    <property type="nucleotide sequence ID" value="NZ_SFCC01000004.1"/>
</dbReference>
<evidence type="ECO:0000313" key="4">
    <source>
        <dbReference type="Proteomes" id="UP000292003"/>
    </source>
</evidence>
<dbReference type="Proteomes" id="UP000292003">
    <property type="component" value="Unassembled WGS sequence"/>
</dbReference>
<feature type="region of interest" description="Disordered" evidence="1">
    <location>
        <begin position="203"/>
        <end position="228"/>
    </location>
</feature>
<evidence type="ECO:0000313" key="3">
    <source>
        <dbReference type="EMBL" id="RZQ64233.1"/>
    </source>
</evidence>
<dbReference type="AlphaFoldDB" id="A0A4Q7JCG7"/>
<accession>A0A4Q7JCG7</accession>
<organism evidence="3 4">
    <name type="scientific">Amycolatopsis suaedae</name>
    <dbReference type="NCBI Taxonomy" id="2510978"/>
    <lineage>
        <taxon>Bacteria</taxon>
        <taxon>Bacillati</taxon>
        <taxon>Actinomycetota</taxon>
        <taxon>Actinomycetes</taxon>
        <taxon>Pseudonocardiales</taxon>
        <taxon>Pseudonocardiaceae</taxon>
        <taxon>Amycolatopsis</taxon>
    </lineage>
</organism>
<feature type="transmembrane region" description="Helical" evidence="2">
    <location>
        <begin position="177"/>
        <end position="196"/>
    </location>
</feature>
<evidence type="ECO:0000256" key="2">
    <source>
        <dbReference type="SAM" id="Phobius"/>
    </source>
</evidence>
<dbReference type="OrthoDB" id="3522370at2"/>
<evidence type="ECO:0000256" key="1">
    <source>
        <dbReference type="SAM" id="MobiDB-lite"/>
    </source>
</evidence>
<keyword evidence="2" id="KW-1133">Transmembrane helix</keyword>
<keyword evidence="2" id="KW-0472">Membrane</keyword>
<keyword evidence="2" id="KW-0812">Transmembrane</keyword>
<feature type="transmembrane region" description="Helical" evidence="2">
    <location>
        <begin position="14"/>
        <end position="35"/>
    </location>
</feature>
<sequence length="228" mass="24088">MDFWSTIRVLLRRWYIALPIFVVSLGLAGGVYLSVSTQYESTGTVVLTSPASGARVPAGEVPTGEKVNPLLAFDGSLTTSAQIIIQSLKDPAVAKQFDGVEYEVGDGQLSGPFVVVTVTAPSAEAAQRTVAGLLERARQELTARQESLQAPESTYIRADPVISPTPAEALVGGKVRFAAVALVLGFIACLTAAYGYESFSQRRRPGKAGAVPDRLPRARDAGPVGARR</sequence>
<reference evidence="3 4" key="1">
    <citation type="submission" date="2019-02" db="EMBL/GenBank/DDBJ databases">
        <title>Draft genome sequence of Amycolatopsis sp. 8-3EHSu isolated from roots of Suaeda maritima.</title>
        <authorList>
            <person name="Duangmal K."/>
            <person name="Chantavorakit T."/>
        </authorList>
    </citation>
    <scope>NUCLEOTIDE SEQUENCE [LARGE SCALE GENOMIC DNA]</scope>
    <source>
        <strain evidence="3 4">8-3EHSu</strain>
    </source>
</reference>
<keyword evidence="4" id="KW-1185">Reference proteome</keyword>
<evidence type="ECO:0008006" key="5">
    <source>
        <dbReference type="Google" id="ProtNLM"/>
    </source>
</evidence>
<comment type="caution">
    <text evidence="3">The sequence shown here is derived from an EMBL/GenBank/DDBJ whole genome shotgun (WGS) entry which is preliminary data.</text>
</comment>
<proteinExistence type="predicted"/>
<gene>
    <name evidence="3" type="ORF">EWH70_09635</name>
</gene>
<dbReference type="EMBL" id="SFCC01000004">
    <property type="protein sequence ID" value="RZQ64233.1"/>
    <property type="molecule type" value="Genomic_DNA"/>
</dbReference>